<organism evidence="4 5">
    <name type="scientific">Mucilaginibacter conchicola</name>
    <dbReference type="NCBI Taxonomy" id="2303333"/>
    <lineage>
        <taxon>Bacteria</taxon>
        <taxon>Pseudomonadati</taxon>
        <taxon>Bacteroidota</taxon>
        <taxon>Sphingobacteriia</taxon>
        <taxon>Sphingobacteriales</taxon>
        <taxon>Sphingobacteriaceae</taxon>
        <taxon>Mucilaginibacter</taxon>
    </lineage>
</organism>
<dbReference type="OrthoDB" id="9775296at2"/>
<evidence type="ECO:0000313" key="4">
    <source>
        <dbReference type="EMBL" id="RFZ90491.1"/>
    </source>
</evidence>
<dbReference type="PRINTS" id="PR00080">
    <property type="entry name" value="SDRFAMILY"/>
</dbReference>
<comment type="similarity">
    <text evidence="1 3">Belongs to the short-chain dehydrogenases/reductases (SDR) family.</text>
</comment>
<keyword evidence="2" id="KW-0560">Oxidoreductase</keyword>
<comment type="caution">
    <text evidence="4">The sequence shown here is derived from an EMBL/GenBank/DDBJ whole genome shotgun (WGS) entry which is preliminary data.</text>
</comment>
<dbReference type="Gene3D" id="3.40.50.720">
    <property type="entry name" value="NAD(P)-binding Rossmann-like Domain"/>
    <property type="match status" value="1"/>
</dbReference>
<dbReference type="InterPro" id="IPR020904">
    <property type="entry name" value="Sc_DH/Rdtase_CS"/>
</dbReference>
<dbReference type="PANTHER" id="PTHR42901">
    <property type="entry name" value="ALCOHOL DEHYDROGENASE"/>
    <property type="match status" value="1"/>
</dbReference>
<dbReference type="RefSeq" id="WP_117393903.1">
    <property type="nucleotide sequence ID" value="NZ_QWDC01000004.1"/>
</dbReference>
<dbReference type="GO" id="GO:0016616">
    <property type="term" value="F:oxidoreductase activity, acting on the CH-OH group of donors, NAD or NADP as acceptor"/>
    <property type="evidence" value="ECO:0007669"/>
    <property type="project" value="UniProtKB-ARBA"/>
</dbReference>
<dbReference type="SUPFAM" id="SSF51735">
    <property type="entry name" value="NAD(P)-binding Rossmann-fold domains"/>
    <property type="match status" value="1"/>
</dbReference>
<dbReference type="PANTHER" id="PTHR42901:SF1">
    <property type="entry name" value="ALCOHOL DEHYDROGENASE"/>
    <property type="match status" value="1"/>
</dbReference>
<dbReference type="Pfam" id="PF00106">
    <property type="entry name" value="adh_short"/>
    <property type="match status" value="1"/>
</dbReference>
<protein>
    <submittedName>
        <fullName evidence="4">SDR family oxidoreductase</fullName>
    </submittedName>
</protein>
<evidence type="ECO:0000256" key="3">
    <source>
        <dbReference type="RuleBase" id="RU000363"/>
    </source>
</evidence>
<keyword evidence="5" id="KW-1185">Reference proteome</keyword>
<dbReference type="PROSITE" id="PS00061">
    <property type="entry name" value="ADH_SHORT"/>
    <property type="match status" value="1"/>
</dbReference>
<evidence type="ECO:0000256" key="1">
    <source>
        <dbReference type="ARBA" id="ARBA00006484"/>
    </source>
</evidence>
<dbReference type="EMBL" id="QWDC01000004">
    <property type="protein sequence ID" value="RFZ90491.1"/>
    <property type="molecule type" value="Genomic_DNA"/>
</dbReference>
<gene>
    <name evidence="4" type="ORF">D0C36_22165</name>
</gene>
<dbReference type="AlphaFoldDB" id="A0A372NNI2"/>
<accession>A0A372NNI2</accession>
<name>A0A372NNI2_9SPHI</name>
<sequence>MAKIALITGATAGIGEACAHTFAQHGYDLILTGRRLERLEKLAHHLNDKYNVEIAVSSFDVRNREEVVRSLDSLPSKWRAVDVLVNNAGLSQGLDPINSGSYEDWDTMIDTNVKGLLYVSRVVSNWMITNGRGHIVNLGSIAGKEVYPNGNVYCASKHAVDALTKGMRIDLLQHGIKVTAVHPGMVETEFSEVRFKGDKDRAKKVYEGFEPLKAEDIADTIWFVASRPAHVNINDILIMPTAQATATNVIKKNT</sequence>
<evidence type="ECO:0000256" key="2">
    <source>
        <dbReference type="ARBA" id="ARBA00023002"/>
    </source>
</evidence>
<dbReference type="PRINTS" id="PR00081">
    <property type="entry name" value="GDHRDH"/>
</dbReference>
<dbReference type="Proteomes" id="UP000264217">
    <property type="component" value="Unassembled WGS sequence"/>
</dbReference>
<evidence type="ECO:0000313" key="5">
    <source>
        <dbReference type="Proteomes" id="UP000264217"/>
    </source>
</evidence>
<dbReference type="InterPro" id="IPR002347">
    <property type="entry name" value="SDR_fam"/>
</dbReference>
<reference evidence="4 5" key="1">
    <citation type="submission" date="2018-08" db="EMBL/GenBank/DDBJ databases">
        <title>Mucilaginibacter sp. MYSH2.</title>
        <authorList>
            <person name="Seo T."/>
        </authorList>
    </citation>
    <scope>NUCLEOTIDE SEQUENCE [LARGE SCALE GENOMIC DNA]</scope>
    <source>
        <strain evidence="4 5">MYSH2</strain>
    </source>
</reference>
<proteinExistence type="inferred from homology"/>
<dbReference type="InterPro" id="IPR036291">
    <property type="entry name" value="NAD(P)-bd_dom_sf"/>
</dbReference>
<dbReference type="CDD" id="cd05346">
    <property type="entry name" value="SDR_c5"/>
    <property type="match status" value="1"/>
</dbReference>
<dbReference type="FunFam" id="3.40.50.720:FF:000047">
    <property type="entry name" value="NADP-dependent L-serine/L-allo-threonine dehydrogenase"/>
    <property type="match status" value="1"/>
</dbReference>